<organism evidence="2 3">
    <name type="scientific">Parthenolecanium corni</name>
    <dbReference type="NCBI Taxonomy" id="536013"/>
    <lineage>
        <taxon>Eukaryota</taxon>
        <taxon>Metazoa</taxon>
        <taxon>Ecdysozoa</taxon>
        <taxon>Arthropoda</taxon>
        <taxon>Hexapoda</taxon>
        <taxon>Insecta</taxon>
        <taxon>Pterygota</taxon>
        <taxon>Neoptera</taxon>
        <taxon>Paraneoptera</taxon>
        <taxon>Hemiptera</taxon>
        <taxon>Sternorrhyncha</taxon>
        <taxon>Coccoidea</taxon>
        <taxon>Coccidae</taxon>
        <taxon>Parthenolecanium</taxon>
    </lineage>
</organism>
<reference evidence="2 3" key="1">
    <citation type="submission" date="2024-03" db="EMBL/GenBank/DDBJ databases">
        <title>Adaptation during the transition from Ophiocordyceps entomopathogen to insect associate is accompanied by gene loss and intensified selection.</title>
        <authorList>
            <person name="Ward C.M."/>
            <person name="Onetto C.A."/>
            <person name="Borneman A.R."/>
        </authorList>
    </citation>
    <scope>NUCLEOTIDE SEQUENCE [LARGE SCALE GENOMIC DNA]</scope>
    <source>
        <strain evidence="2">AWRI1</strain>
        <tissue evidence="2">Single Adult Female</tissue>
    </source>
</reference>
<feature type="compositionally biased region" description="Basic residues" evidence="1">
    <location>
        <begin position="189"/>
        <end position="199"/>
    </location>
</feature>
<accession>A0AAN9XZT5</accession>
<evidence type="ECO:0000313" key="2">
    <source>
        <dbReference type="EMBL" id="KAK7575460.1"/>
    </source>
</evidence>
<feature type="region of interest" description="Disordered" evidence="1">
    <location>
        <begin position="188"/>
        <end position="212"/>
    </location>
</feature>
<dbReference type="Proteomes" id="UP001367676">
    <property type="component" value="Unassembled WGS sequence"/>
</dbReference>
<dbReference type="EMBL" id="JBBCAQ010000036">
    <property type="protein sequence ID" value="KAK7575460.1"/>
    <property type="molecule type" value="Genomic_DNA"/>
</dbReference>
<evidence type="ECO:0000256" key="1">
    <source>
        <dbReference type="SAM" id="MobiDB-lite"/>
    </source>
</evidence>
<dbReference type="AlphaFoldDB" id="A0AAN9XZT5"/>
<keyword evidence="3" id="KW-1185">Reference proteome</keyword>
<sequence>MAVFLRRETCSPVQSRCPASRVDAVAFAASGAYRTSRCGFATLPSVERRDSQVRRSLLFRPTLSNLRSATFAFRAGPYYPPSPPRDIFNCWHMAVVDDALRDQRMRAIRRSSFACRYLVFVASPPPTRLSDTLRLAACHSLFHDLRSLIRRKATNSPLRSRGVVLRYMYVVPATSAIFPLDFQDNGATRGKKKEMRKRPLNPVPGSRSYLDKDDDEFTRTKRGAARIYATSVTHVASSWILLDGKKVDCFNFIRPRISSENRKTRRRRLRQRQQLVLASGVAASPFCKFLHRAAPRRLNWKRNADSSGGAYPLSACCTRCFTCRRRFIDNPRMRPRTAPHSYLRSRIFVRVQMRRDEGAYRRVVRCAGDTIRAPRSRLASARPSVLSASKANDEGRRATCASPSIAYLFCSLSSLTSHLRSCLSVGFFAVRDVAPSTFLVVVVADAYSHVQLRNASRRTY</sequence>
<proteinExistence type="predicted"/>
<comment type="caution">
    <text evidence="2">The sequence shown here is derived from an EMBL/GenBank/DDBJ whole genome shotgun (WGS) entry which is preliminary data.</text>
</comment>
<evidence type="ECO:0000313" key="3">
    <source>
        <dbReference type="Proteomes" id="UP001367676"/>
    </source>
</evidence>
<protein>
    <submittedName>
        <fullName evidence="2">Uncharacterized protein</fullName>
    </submittedName>
</protein>
<name>A0AAN9XZT5_9HEMI</name>
<gene>
    <name evidence="2" type="ORF">V9T40_011746</name>
</gene>